<protein>
    <recommendedName>
        <fullName evidence="1">Methyltransferase FkbM domain-containing protein</fullName>
    </recommendedName>
</protein>
<proteinExistence type="predicted"/>
<dbReference type="NCBIfam" id="TIGR01444">
    <property type="entry name" value="fkbM_fam"/>
    <property type="match status" value="1"/>
</dbReference>
<dbReference type="SUPFAM" id="SSF53335">
    <property type="entry name" value="S-adenosyl-L-methionine-dependent methyltransferases"/>
    <property type="match status" value="1"/>
</dbReference>
<feature type="domain" description="Methyltransferase FkbM" evidence="1">
    <location>
        <begin position="57"/>
        <end position="213"/>
    </location>
</feature>
<dbReference type="InterPro" id="IPR052514">
    <property type="entry name" value="SAM-dependent_MTase"/>
</dbReference>
<organism evidence="2">
    <name type="scientific">viral metagenome</name>
    <dbReference type="NCBI Taxonomy" id="1070528"/>
    <lineage>
        <taxon>unclassified sequences</taxon>
        <taxon>metagenomes</taxon>
        <taxon>organismal metagenomes</taxon>
    </lineage>
</organism>
<dbReference type="PANTHER" id="PTHR34203">
    <property type="entry name" value="METHYLTRANSFERASE, FKBM FAMILY PROTEIN"/>
    <property type="match status" value="1"/>
</dbReference>
<dbReference type="PANTHER" id="PTHR34203:SF15">
    <property type="entry name" value="SLL1173 PROTEIN"/>
    <property type="match status" value="1"/>
</dbReference>
<sequence length="234" mass="26883">MNQNEIVVKCINNGKYNVFTIADDEYIGPTINAGYEWDGWMREDVQKYYVPGTEIFDIGANIGYNSLMFSDYGPVYAFEPVFHKIVDLNIENNKLKHQIHSIPIALSNNSENVNMYLPNEVKTTGLRNYGGTSIHIDEGTDQSSKTVVTCRRLDDVYYDKGKVSFIKLDVEGHEPQVLEGAKKVITKNLPTILVELIDYENSKVPQILKEFGYTEEPIRRPEKMYLFRSPLHYI</sequence>
<dbReference type="Pfam" id="PF05050">
    <property type="entry name" value="Methyltransf_21"/>
    <property type="match status" value="1"/>
</dbReference>
<dbReference type="InterPro" id="IPR006342">
    <property type="entry name" value="FkbM_mtfrase"/>
</dbReference>
<accession>A0A6C0JDY4</accession>
<evidence type="ECO:0000259" key="1">
    <source>
        <dbReference type="Pfam" id="PF05050"/>
    </source>
</evidence>
<dbReference type="Gene3D" id="3.40.50.150">
    <property type="entry name" value="Vaccinia Virus protein VP39"/>
    <property type="match status" value="1"/>
</dbReference>
<dbReference type="EMBL" id="MN740384">
    <property type="protein sequence ID" value="QHU03603.1"/>
    <property type="molecule type" value="Genomic_DNA"/>
</dbReference>
<reference evidence="2" key="1">
    <citation type="journal article" date="2020" name="Nature">
        <title>Giant virus diversity and host interactions through global metagenomics.</title>
        <authorList>
            <person name="Schulz F."/>
            <person name="Roux S."/>
            <person name="Paez-Espino D."/>
            <person name="Jungbluth S."/>
            <person name="Walsh D.A."/>
            <person name="Denef V.J."/>
            <person name="McMahon K.D."/>
            <person name="Konstantinidis K.T."/>
            <person name="Eloe-Fadrosh E.A."/>
            <person name="Kyrpides N.C."/>
            <person name="Woyke T."/>
        </authorList>
    </citation>
    <scope>NUCLEOTIDE SEQUENCE</scope>
    <source>
        <strain evidence="2">GVMAG-M-3300027206-1</strain>
    </source>
</reference>
<dbReference type="InterPro" id="IPR029063">
    <property type="entry name" value="SAM-dependent_MTases_sf"/>
</dbReference>
<evidence type="ECO:0000313" key="2">
    <source>
        <dbReference type="EMBL" id="QHU03603.1"/>
    </source>
</evidence>
<name>A0A6C0JDY4_9ZZZZ</name>
<dbReference type="AlphaFoldDB" id="A0A6C0JDY4"/>